<dbReference type="GO" id="GO:0005681">
    <property type="term" value="C:spliceosomal complex"/>
    <property type="evidence" value="ECO:0007669"/>
    <property type="project" value="InterPro"/>
</dbReference>
<dbReference type="InterPro" id="IPR004015">
    <property type="entry name" value="SKI-int_prot_SKIP_SNW-dom"/>
</dbReference>
<feature type="region of interest" description="Disordered" evidence="6">
    <location>
        <begin position="1026"/>
        <end position="1047"/>
    </location>
</feature>
<dbReference type="GO" id="GO:0000398">
    <property type="term" value="P:mRNA splicing, via spliceosome"/>
    <property type="evidence" value="ECO:0007669"/>
    <property type="project" value="InterPro"/>
</dbReference>
<dbReference type="CDD" id="cd16449">
    <property type="entry name" value="RING-HC"/>
    <property type="match status" value="1"/>
</dbReference>
<feature type="region of interest" description="Disordered" evidence="6">
    <location>
        <begin position="454"/>
        <end position="475"/>
    </location>
</feature>
<organism evidence="8 9">
    <name type="scientific">Meloidogyne floridensis</name>
    <dbReference type="NCBI Taxonomy" id="298350"/>
    <lineage>
        <taxon>Eukaryota</taxon>
        <taxon>Metazoa</taxon>
        <taxon>Ecdysozoa</taxon>
        <taxon>Nematoda</taxon>
        <taxon>Chromadorea</taxon>
        <taxon>Rhabditida</taxon>
        <taxon>Tylenchina</taxon>
        <taxon>Tylenchomorpha</taxon>
        <taxon>Tylenchoidea</taxon>
        <taxon>Meloidogynidae</taxon>
        <taxon>Meloidogyninae</taxon>
        <taxon>Meloidogyne</taxon>
    </lineage>
</organism>
<dbReference type="PROSITE" id="PS00518">
    <property type="entry name" value="ZF_RING_1"/>
    <property type="match status" value="1"/>
</dbReference>
<evidence type="ECO:0000256" key="3">
    <source>
        <dbReference type="ARBA" id="ARBA00022771"/>
    </source>
</evidence>
<sequence>MHLSLATVAIKEPPLYGRRQGFVPRTQDDFGDGGAFPEIHIAQFPIGMGADKPGTGAKNTVALQFDSEGKLRFDELTRLGHGKDKIVHSRLSDMKSKHIDDEDETFKKPTDEEIHETTEATRVSLEKITTVKIAASLPVQHAKKTAPAQYIRYTPSQQAGGFHTSGAQQRIIRLVEEQKDPMEPPRFQINQKIPRAPPSPPAPVLHSPPRKVTAKEQADWKIPPCVSNWKNPKGYTVALDKRLAADGRGLQQVHINEGFAKFAEALSIAERKARESVETRAQMERLIAQNKKTEQEKRMREMAQSARIQRSQALRKAEADEDQKLMEEAKEREAIRRDRVEDHRKERNIARSRPDKLEKLKRDKDRDISEKIALGLPDSRARTSAGTQFDSRLFNQNAGLDSGGIDDETYTAYDKPWRPQDNVQQHIYRPRKDVDSGIYGADLDKIINTSRFVPDKGFSGTEGEGSGAPRGSGPVQFEREEEDIFGLGELLQTSSTSKVLSASKRNILPSPVNVQQPNTELAGIHANDPWFKGREDAFHDKFAKVVAIKEPPPYGRRQGFVPRTQDDFGDGGAFPEIHIAQFPIGMGADKPGTGAKNTVALQFDSEGKLRFDELTRLGHGKDKIVHSRLSDMKSKHIDDEDESFKKPTDEEIQETTETTRAAIEKITTAKVAAALPVQHAKKTAPAQFIRYTPSQQSGLHASGAQQRIIRLVEEQKDPMEPPRFQLVSLKYWKGSRYALASALLYIEGDQNFLGAVNPFLINQKIPRAPPSPPAPVMHSPTRKVTAKEQADWKIPPCVSNWKNPKGYTVALDKRLAADGRGLQQVHINEGFAKFAEALSIAERKARESVETRAQMERLIAQNKKTEQEKRMREMAQSARIQRSQALRKAEADEDQKLMEEAKEREAIRRDRVEDHRKERNIARSRPDKLEKLKRDKDRDISEKIALGLPDSRARASGETQFDARLFNQTGGLDSGGIDDETYTAYDKPWRPQDNVQQHIYRPRKDVDSGIYGADLDKIINTSRFVPDKGFSGTEGEGSGAPRGSGPVQFEREEEDIFGLGELLQTSSSGNAASSSSKRKAQDEGSAKRIRMDSFVKWMVKKITDVSGIDEKKKKCAEIEDAQKIRIDSSPLHCPVCLSVFFKSPEILPCGHSFCFKCIDSAPFKNTFECPLCRFNVPLNAKKTRNYALEAILDSLEVYDEGNSEMEVNDSIAALQYAVKIFCQKY</sequence>
<evidence type="ECO:0000256" key="2">
    <source>
        <dbReference type="ARBA" id="ARBA00022723"/>
    </source>
</evidence>
<evidence type="ECO:0000256" key="6">
    <source>
        <dbReference type="SAM" id="MobiDB-lite"/>
    </source>
</evidence>
<dbReference type="WBParaSite" id="scf7180000420437.g5288">
    <property type="protein sequence ID" value="scf7180000420437.g5288"/>
    <property type="gene ID" value="scf7180000420437.g5288"/>
</dbReference>
<evidence type="ECO:0000313" key="9">
    <source>
        <dbReference type="WBParaSite" id="scf7180000420437.g5288"/>
    </source>
</evidence>
<dbReference type="SUPFAM" id="SSF57850">
    <property type="entry name" value="RING/U-box"/>
    <property type="match status" value="1"/>
</dbReference>
<keyword evidence="3 5" id="KW-0863">Zinc-finger</keyword>
<dbReference type="InterPro" id="IPR017862">
    <property type="entry name" value="SKI-int_prot_SKIP"/>
</dbReference>
<feature type="compositionally biased region" description="Low complexity" evidence="6">
    <location>
        <begin position="1066"/>
        <end position="1075"/>
    </location>
</feature>
<name>A0A915NUK7_9BILA</name>
<evidence type="ECO:0000256" key="1">
    <source>
        <dbReference type="ARBA" id="ARBA00010197"/>
    </source>
</evidence>
<dbReference type="InterPro" id="IPR018957">
    <property type="entry name" value="Znf_C3HC4_RING-type"/>
</dbReference>
<protein>
    <submittedName>
        <fullName evidence="9">RING-type domain-containing protein</fullName>
    </submittedName>
</protein>
<feature type="region of interest" description="Disordered" evidence="6">
    <location>
        <begin position="345"/>
        <end position="364"/>
    </location>
</feature>
<reference evidence="9" key="1">
    <citation type="submission" date="2022-11" db="UniProtKB">
        <authorList>
            <consortium name="WormBaseParasite"/>
        </authorList>
    </citation>
    <scope>IDENTIFICATION</scope>
</reference>
<dbReference type="Pfam" id="PF00097">
    <property type="entry name" value="zf-C3HC4"/>
    <property type="match status" value="1"/>
</dbReference>
<dbReference type="GO" id="GO:0008270">
    <property type="term" value="F:zinc ion binding"/>
    <property type="evidence" value="ECO:0007669"/>
    <property type="project" value="UniProtKB-KW"/>
</dbReference>
<dbReference type="Proteomes" id="UP000887560">
    <property type="component" value="Unplaced"/>
</dbReference>
<evidence type="ECO:0000313" key="8">
    <source>
        <dbReference type="Proteomes" id="UP000887560"/>
    </source>
</evidence>
<accession>A0A915NUK7</accession>
<keyword evidence="2" id="KW-0479">Metal-binding</keyword>
<dbReference type="InterPro" id="IPR013083">
    <property type="entry name" value="Znf_RING/FYVE/PHD"/>
</dbReference>
<evidence type="ECO:0000259" key="7">
    <source>
        <dbReference type="PROSITE" id="PS50089"/>
    </source>
</evidence>
<comment type="similarity">
    <text evidence="1">Belongs to the SNW family.</text>
</comment>
<dbReference type="InterPro" id="IPR017907">
    <property type="entry name" value="Znf_RING_CS"/>
</dbReference>
<feature type="domain" description="RING-type" evidence="7">
    <location>
        <begin position="1133"/>
        <end position="1173"/>
    </location>
</feature>
<proteinExistence type="inferred from homology"/>
<dbReference type="SMART" id="SM00184">
    <property type="entry name" value="RING"/>
    <property type="match status" value="1"/>
</dbReference>
<keyword evidence="8" id="KW-1185">Reference proteome</keyword>
<feature type="compositionally biased region" description="Gly residues" evidence="6">
    <location>
        <begin position="1032"/>
        <end position="1042"/>
    </location>
</feature>
<dbReference type="PANTHER" id="PTHR12096">
    <property type="entry name" value="NUCLEAR PROTEIN SKIP-RELATED"/>
    <property type="match status" value="1"/>
</dbReference>
<feature type="region of interest" description="Disordered" evidence="6">
    <location>
        <begin position="917"/>
        <end position="936"/>
    </location>
</feature>
<feature type="region of interest" description="Disordered" evidence="6">
    <location>
        <begin position="1065"/>
        <end position="1085"/>
    </location>
</feature>
<keyword evidence="4" id="KW-0862">Zinc</keyword>
<feature type="compositionally biased region" description="Gly residues" evidence="6">
    <location>
        <begin position="460"/>
        <end position="470"/>
    </location>
</feature>
<evidence type="ECO:0000256" key="4">
    <source>
        <dbReference type="ARBA" id="ARBA00022833"/>
    </source>
</evidence>
<evidence type="ECO:0000256" key="5">
    <source>
        <dbReference type="PROSITE-ProRule" id="PRU00175"/>
    </source>
</evidence>
<dbReference type="Gene3D" id="3.30.40.10">
    <property type="entry name" value="Zinc/RING finger domain, C3HC4 (zinc finger)"/>
    <property type="match status" value="1"/>
</dbReference>
<dbReference type="Pfam" id="PF02731">
    <property type="entry name" value="SKIP_SNW"/>
    <property type="match status" value="3"/>
</dbReference>
<dbReference type="AlphaFoldDB" id="A0A915NUK7"/>
<dbReference type="InterPro" id="IPR001841">
    <property type="entry name" value="Znf_RING"/>
</dbReference>
<dbReference type="PROSITE" id="PS50089">
    <property type="entry name" value="ZF_RING_2"/>
    <property type="match status" value="1"/>
</dbReference>